<dbReference type="GO" id="GO:0003677">
    <property type="term" value="F:DNA binding"/>
    <property type="evidence" value="ECO:0007669"/>
    <property type="project" value="UniProtKB-UniRule"/>
</dbReference>
<gene>
    <name evidence="12" type="ORF">Nepgr_014131</name>
</gene>
<evidence type="ECO:0000256" key="5">
    <source>
        <dbReference type="ARBA" id="ARBA00023125"/>
    </source>
</evidence>
<keyword evidence="7 8" id="KW-0539">Nucleus</keyword>
<accession>A0AAD3SIL9</accession>
<comment type="function">
    <text evidence="9">Transcription factor that binds specifically to a 5'-AA[AG]G-3' consensus core sequence.</text>
</comment>
<dbReference type="PANTHER" id="PTHR31992">
    <property type="entry name" value="DOF ZINC FINGER PROTEIN DOF1.4-RELATED"/>
    <property type="match status" value="1"/>
</dbReference>
<keyword evidence="1 9" id="KW-0479">Metal-binding</keyword>
<dbReference type="GO" id="GO:0005634">
    <property type="term" value="C:nucleus"/>
    <property type="evidence" value="ECO:0007669"/>
    <property type="project" value="UniProtKB-SubCell"/>
</dbReference>
<dbReference type="InterPro" id="IPR003851">
    <property type="entry name" value="Znf_Dof"/>
</dbReference>
<dbReference type="GO" id="GO:0008270">
    <property type="term" value="F:zinc ion binding"/>
    <property type="evidence" value="ECO:0007669"/>
    <property type="project" value="UniProtKB-KW"/>
</dbReference>
<dbReference type="InterPro" id="IPR045174">
    <property type="entry name" value="Dof"/>
</dbReference>
<keyword evidence="13" id="KW-1185">Reference proteome</keyword>
<dbReference type="Proteomes" id="UP001279734">
    <property type="component" value="Unassembled WGS sequence"/>
</dbReference>
<reference evidence="12" key="1">
    <citation type="submission" date="2023-05" db="EMBL/GenBank/DDBJ databases">
        <title>Nepenthes gracilis genome sequencing.</title>
        <authorList>
            <person name="Fukushima K."/>
        </authorList>
    </citation>
    <scope>NUCLEOTIDE SEQUENCE</scope>
    <source>
        <strain evidence="12">SING2019-196</strain>
    </source>
</reference>
<proteinExistence type="predicted"/>
<name>A0AAD3SIL9_NEPGR</name>
<keyword evidence="3 9" id="KW-0862">Zinc</keyword>
<evidence type="ECO:0000313" key="12">
    <source>
        <dbReference type="EMBL" id="GMH12290.1"/>
    </source>
</evidence>
<comment type="caution">
    <text evidence="12">The sequence shown here is derived from an EMBL/GenBank/DDBJ whole genome shotgun (WGS) entry which is preliminary data.</text>
</comment>
<evidence type="ECO:0000313" key="13">
    <source>
        <dbReference type="Proteomes" id="UP001279734"/>
    </source>
</evidence>
<evidence type="ECO:0000256" key="9">
    <source>
        <dbReference type="RuleBase" id="RU369094"/>
    </source>
</evidence>
<feature type="domain" description="Dof-type" evidence="11">
    <location>
        <begin position="69"/>
        <end position="123"/>
    </location>
</feature>
<feature type="region of interest" description="Disordered" evidence="10">
    <location>
        <begin position="11"/>
        <end position="49"/>
    </location>
</feature>
<dbReference type="PANTHER" id="PTHR31992:SF352">
    <property type="entry name" value="DOF ZINC FINGER PROTEIN"/>
    <property type="match status" value="1"/>
</dbReference>
<dbReference type="GO" id="GO:0003700">
    <property type="term" value="F:DNA-binding transcription factor activity"/>
    <property type="evidence" value="ECO:0007669"/>
    <property type="project" value="UniProtKB-UniRule"/>
</dbReference>
<evidence type="ECO:0000256" key="10">
    <source>
        <dbReference type="SAM" id="MobiDB-lite"/>
    </source>
</evidence>
<organism evidence="12 13">
    <name type="scientific">Nepenthes gracilis</name>
    <name type="common">Slender pitcher plant</name>
    <dbReference type="NCBI Taxonomy" id="150966"/>
    <lineage>
        <taxon>Eukaryota</taxon>
        <taxon>Viridiplantae</taxon>
        <taxon>Streptophyta</taxon>
        <taxon>Embryophyta</taxon>
        <taxon>Tracheophyta</taxon>
        <taxon>Spermatophyta</taxon>
        <taxon>Magnoliopsida</taxon>
        <taxon>eudicotyledons</taxon>
        <taxon>Gunneridae</taxon>
        <taxon>Pentapetalae</taxon>
        <taxon>Caryophyllales</taxon>
        <taxon>Nepenthaceae</taxon>
        <taxon>Nepenthes</taxon>
    </lineage>
</organism>
<keyword evidence="6 9" id="KW-0804">Transcription</keyword>
<keyword evidence="4 9" id="KW-0805">Transcription regulation</keyword>
<evidence type="ECO:0000256" key="7">
    <source>
        <dbReference type="ARBA" id="ARBA00023242"/>
    </source>
</evidence>
<dbReference type="PROSITE" id="PS50884">
    <property type="entry name" value="ZF_DOF_2"/>
    <property type="match status" value="1"/>
</dbReference>
<evidence type="ECO:0000256" key="2">
    <source>
        <dbReference type="ARBA" id="ARBA00022771"/>
    </source>
</evidence>
<dbReference type="EMBL" id="BSYO01000011">
    <property type="protein sequence ID" value="GMH12290.1"/>
    <property type="molecule type" value="Genomic_DNA"/>
</dbReference>
<evidence type="ECO:0000256" key="4">
    <source>
        <dbReference type="ARBA" id="ARBA00023015"/>
    </source>
</evidence>
<comment type="subcellular location">
    <subcellularLocation>
        <location evidence="8 9">Nucleus</location>
    </subcellularLocation>
</comment>
<feature type="region of interest" description="Disordered" evidence="10">
    <location>
        <begin position="115"/>
        <end position="151"/>
    </location>
</feature>
<dbReference type="Pfam" id="PF02701">
    <property type="entry name" value="Zn_ribbon_Dof"/>
    <property type="match status" value="1"/>
</dbReference>
<sequence>MVFSSLPLYLDPPNWQQQQGGGNHENLNRQPPVPPPNVGGVGGGATTFRPNSTAERARLAQIPKPETPLRCPRCESTKTKFCYFNNYSLSQPRHFCKTCRRYWTRDGALRNVPVGGGCRKSTKRSKTGRLKSPAASTSTALGQQRGPVAASGAVGSNTELIGGHFLQPTPQLSFMDSLQNLTQSVVGNMGLNFEAIQPHVAGFSGEAPQLPFFGDGFEAFYATDLNSHPFQNGSVNGSPPKSYGAGNDQNYLQIDRTEVSITGEISQLAPVKMVNNNQGLSISKHQVGMPENNQFCNSAGDATVWKDLSGPNTFFY</sequence>
<protein>
    <recommendedName>
        <fullName evidence="9">Dof zinc finger protein</fullName>
    </recommendedName>
</protein>
<evidence type="ECO:0000259" key="11">
    <source>
        <dbReference type="PROSITE" id="PS50884"/>
    </source>
</evidence>
<evidence type="ECO:0000256" key="6">
    <source>
        <dbReference type="ARBA" id="ARBA00023163"/>
    </source>
</evidence>
<keyword evidence="5 8" id="KW-0238">DNA-binding</keyword>
<evidence type="ECO:0000256" key="3">
    <source>
        <dbReference type="ARBA" id="ARBA00022833"/>
    </source>
</evidence>
<evidence type="ECO:0000256" key="1">
    <source>
        <dbReference type="ARBA" id="ARBA00022723"/>
    </source>
</evidence>
<feature type="compositionally biased region" description="Basic residues" evidence="10">
    <location>
        <begin position="120"/>
        <end position="129"/>
    </location>
</feature>
<dbReference type="AlphaFoldDB" id="A0AAD3SIL9"/>
<keyword evidence="2 8" id="KW-0863">Zinc-finger</keyword>
<evidence type="ECO:0000256" key="8">
    <source>
        <dbReference type="PROSITE-ProRule" id="PRU00071"/>
    </source>
</evidence>